<evidence type="ECO:0000256" key="1">
    <source>
        <dbReference type="SAM" id="Phobius"/>
    </source>
</evidence>
<sequence>MLRHLTKSLTTARCKRLCLAQSAFHATGTPPAPQRQLTMSKRRLRGKRQAQVGPSVPLCIFLFLGASYMTYVTRKKADDDSMFR</sequence>
<dbReference type="VEuPathDB" id="TriTrypDB:TvY486_0801680"/>
<name>G0U0G1_TRYVY</name>
<proteinExistence type="predicted"/>
<keyword evidence="1" id="KW-0472">Membrane</keyword>
<reference evidence="2" key="1">
    <citation type="journal article" date="2012" name="Proc. Natl. Acad. Sci. U.S.A.">
        <title>Antigenic diversity is generated by distinct evolutionary mechanisms in African trypanosome species.</title>
        <authorList>
            <person name="Jackson A.P."/>
            <person name="Berry A."/>
            <person name="Aslett M."/>
            <person name="Allison H.C."/>
            <person name="Burton P."/>
            <person name="Vavrova-Anderson J."/>
            <person name="Brown R."/>
            <person name="Browne H."/>
            <person name="Corton N."/>
            <person name="Hauser H."/>
            <person name="Gamble J."/>
            <person name="Gilderthorp R."/>
            <person name="Marcello L."/>
            <person name="McQuillan J."/>
            <person name="Otto T.D."/>
            <person name="Quail M.A."/>
            <person name="Sanders M.J."/>
            <person name="van Tonder A."/>
            <person name="Ginger M.L."/>
            <person name="Field M.C."/>
            <person name="Barry J.D."/>
            <person name="Hertz-Fowler C."/>
            <person name="Berriman M."/>
        </authorList>
    </citation>
    <scope>NUCLEOTIDE SEQUENCE</scope>
    <source>
        <strain evidence="2">Y486</strain>
    </source>
</reference>
<evidence type="ECO:0000313" key="2">
    <source>
        <dbReference type="EMBL" id="CCC49559.1"/>
    </source>
</evidence>
<dbReference type="EMBL" id="HE573024">
    <property type="protein sequence ID" value="CCC49559.1"/>
    <property type="molecule type" value="Genomic_DNA"/>
</dbReference>
<gene>
    <name evidence="2" type="ORF">TVY486_0801680</name>
</gene>
<keyword evidence="1" id="KW-1133">Transmembrane helix</keyword>
<protein>
    <submittedName>
        <fullName evidence="2">Uncharacterized protein</fullName>
    </submittedName>
</protein>
<accession>G0U0G1</accession>
<feature type="transmembrane region" description="Helical" evidence="1">
    <location>
        <begin position="52"/>
        <end position="71"/>
    </location>
</feature>
<keyword evidence="1" id="KW-0812">Transmembrane</keyword>
<dbReference type="AlphaFoldDB" id="G0U0G1"/>
<organism evidence="2">
    <name type="scientific">Trypanosoma vivax (strain Y486)</name>
    <dbReference type="NCBI Taxonomy" id="1055687"/>
    <lineage>
        <taxon>Eukaryota</taxon>
        <taxon>Discoba</taxon>
        <taxon>Euglenozoa</taxon>
        <taxon>Kinetoplastea</taxon>
        <taxon>Metakinetoplastina</taxon>
        <taxon>Trypanosomatida</taxon>
        <taxon>Trypanosomatidae</taxon>
        <taxon>Trypanosoma</taxon>
        <taxon>Duttonella</taxon>
    </lineage>
</organism>